<gene>
    <name evidence="9" type="ORF">TH19_20370</name>
</gene>
<feature type="transmembrane region" description="Helical" evidence="8">
    <location>
        <begin position="72"/>
        <end position="92"/>
    </location>
</feature>
<evidence type="ECO:0000256" key="4">
    <source>
        <dbReference type="ARBA" id="ARBA00022475"/>
    </source>
</evidence>
<keyword evidence="6 8" id="KW-1133">Transmembrane helix</keyword>
<sequence length="247" mass="26269">MTISELILPGLVVAIAALFRGVTGFGFALLAALGLSAILPPQTATPIILLIDITLTFLILRDFDRSKIDWRACSILLFFGLIGAVIGPYVAVSLDDQTARIATNCAIAIAAIVAMLHHPPRWMGHFVIGAVLACFVGILMSGFAVGGPLAAAWLLAGGTQDNRIRNTLAVYFGAVDILGFATRAGAGMLPDGFLMMALPLLGIAVLSYFPGEKIYRQMTATMWRRVCAISLMLIAFFGITQTILISI</sequence>
<reference evidence="9 10" key="1">
    <citation type="submission" date="2014-07" db="EMBL/GenBank/DDBJ databases">
        <title>Draft genome sequence of Thalassospira profundimaris 35.</title>
        <authorList>
            <person name="Lai Q."/>
            <person name="Shao Z."/>
        </authorList>
    </citation>
    <scope>NUCLEOTIDE SEQUENCE [LARGE SCALE GENOMIC DNA]</scope>
    <source>
        <strain evidence="9 10">35</strain>
    </source>
</reference>
<keyword evidence="3" id="KW-0813">Transport</keyword>
<evidence type="ECO:0000256" key="6">
    <source>
        <dbReference type="ARBA" id="ARBA00022989"/>
    </source>
</evidence>
<organism evidence="9 10">
    <name type="scientific">Thalassospira profundimaris</name>
    <dbReference type="NCBI Taxonomy" id="502049"/>
    <lineage>
        <taxon>Bacteria</taxon>
        <taxon>Pseudomonadati</taxon>
        <taxon>Pseudomonadota</taxon>
        <taxon>Alphaproteobacteria</taxon>
        <taxon>Rhodospirillales</taxon>
        <taxon>Thalassospiraceae</taxon>
        <taxon>Thalassospira</taxon>
    </lineage>
</organism>
<proteinExistence type="inferred from homology"/>
<keyword evidence="5 8" id="KW-0812">Transmembrane</keyword>
<evidence type="ECO:0000256" key="5">
    <source>
        <dbReference type="ARBA" id="ARBA00022692"/>
    </source>
</evidence>
<dbReference type="RefSeq" id="WP_181846493.1">
    <property type="nucleotide sequence ID" value="NZ_JPWF01000018.1"/>
</dbReference>
<dbReference type="Proteomes" id="UP000253226">
    <property type="component" value="Unassembled WGS sequence"/>
</dbReference>
<dbReference type="AlphaFoldDB" id="A0A367VZE3"/>
<dbReference type="InterPro" id="IPR052017">
    <property type="entry name" value="TSUP"/>
</dbReference>
<evidence type="ECO:0000256" key="1">
    <source>
        <dbReference type="ARBA" id="ARBA00004651"/>
    </source>
</evidence>
<dbReference type="InterPro" id="IPR002781">
    <property type="entry name" value="TM_pro_TauE-like"/>
</dbReference>
<evidence type="ECO:0000256" key="3">
    <source>
        <dbReference type="ARBA" id="ARBA00022448"/>
    </source>
</evidence>
<evidence type="ECO:0000256" key="2">
    <source>
        <dbReference type="ARBA" id="ARBA00009142"/>
    </source>
</evidence>
<feature type="transmembrane region" description="Helical" evidence="8">
    <location>
        <begin position="222"/>
        <end position="245"/>
    </location>
</feature>
<feature type="transmembrane region" description="Helical" evidence="8">
    <location>
        <begin position="44"/>
        <end position="60"/>
    </location>
</feature>
<evidence type="ECO:0000313" key="9">
    <source>
        <dbReference type="EMBL" id="RCK31775.1"/>
    </source>
</evidence>
<feature type="transmembrane region" description="Helical" evidence="8">
    <location>
        <begin position="128"/>
        <end position="156"/>
    </location>
</feature>
<protein>
    <recommendedName>
        <fullName evidence="8">Probable membrane transporter protein</fullName>
    </recommendedName>
</protein>
<evidence type="ECO:0000256" key="8">
    <source>
        <dbReference type="RuleBase" id="RU363041"/>
    </source>
</evidence>
<comment type="similarity">
    <text evidence="2 8">Belongs to the 4-toluene sulfonate uptake permease (TSUP) (TC 2.A.102) family.</text>
</comment>
<keyword evidence="7 8" id="KW-0472">Membrane</keyword>
<dbReference type="EMBL" id="JPWF01000018">
    <property type="protein sequence ID" value="RCK31775.1"/>
    <property type="molecule type" value="Genomic_DNA"/>
</dbReference>
<name>A0A367VZE3_9PROT</name>
<dbReference type="PANTHER" id="PTHR30269:SF37">
    <property type="entry name" value="MEMBRANE TRANSPORTER PROTEIN"/>
    <property type="match status" value="1"/>
</dbReference>
<comment type="subcellular location">
    <subcellularLocation>
        <location evidence="1 8">Cell membrane</location>
        <topology evidence="1 8">Multi-pass membrane protein</topology>
    </subcellularLocation>
</comment>
<evidence type="ECO:0000313" key="10">
    <source>
        <dbReference type="Proteomes" id="UP000253226"/>
    </source>
</evidence>
<feature type="transmembrane region" description="Helical" evidence="8">
    <location>
        <begin position="168"/>
        <end position="186"/>
    </location>
</feature>
<feature type="transmembrane region" description="Helical" evidence="8">
    <location>
        <begin position="193"/>
        <end position="210"/>
    </location>
</feature>
<comment type="caution">
    <text evidence="9">The sequence shown here is derived from an EMBL/GenBank/DDBJ whole genome shotgun (WGS) entry which is preliminary data.</text>
</comment>
<accession>A0A367VZE3</accession>
<dbReference type="Pfam" id="PF01925">
    <property type="entry name" value="TauE"/>
    <property type="match status" value="1"/>
</dbReference>
<evidence type="ECO:0000256" key="7">
    <source>
        <dbReference type="ARBA" id="ARBA00023136"/>
    </source>
</evidence>
<dbReference type="PANTHER" id="PTHR30269">
    <property type="entry name" value="TRANSMEMBRANE PROTEIN YFCA"/>
    <property type="match status" value="1"/>
</dbReference>
<keyword evidence="4 8" id="KW-1003">Cell membrane</keyword>
<dbReference type="GO" id="GO:0005886">
    <property type="term" value="C:plasma membrane"/>
    <property type="evidence" value="ECO:0007669"/>
    <property type="project" value="UniProtKB-SubCell"/>
</dbReference>
<feature type="transmembrane region" description="Helical" evidence="8">
    <location>
        <begin position="12"/>
        <end position="38"/>
    </location>
</feature>